<evidence type="ECO:0000256" key="6">
    <source>
        <dbReference type="SAM" id="SignalP"/>
    </source>
</evidence>
<accession>A0A086K657</accession>
<dbReference type="GO" id="GO:0015934">
    <property type="term" value="C:large ribosomal subunit"/>
    <property type="evidence" value="ECO:0007669"/>
    <property type="project" value="TreeGrafter"/>
</dbReference>
<protein>
    <recommendedName>
        <fullName evidence="4">50S ribosomal protein L35</fullName>
    </recommendedName>
</protein>
<dbReference type="InterPro" id="IPR037229">
    <property type="entry name" value="Ribosomal_bL35_sf"/>
</dbReference>
<organism evidence="7 8">
    <name type="scientific">Toxoplasma gondii GAB2-2007-GAL-DOM2</name>
    <dbReference type="NCBI Taxonomy" id="1130820"/>
    <lineage>
        <taxon>Eukaryota</taxon>
        <taxon>Sar</taxon>
        <taxon>Alveolata</taxon>
        <taxon>Apicomplexa</taxon>
        <taxon>Conoidasida</taxon>
        <taxon>Coccidia</taxon>
        <taxon>Eucoccidiorida</taxon>
        <taxon>Eimeriorina</taxon>
        <taxon>Sarcocystidae</taxon>
        <taxon>Toxoplasma</taxon>
    </lineage>
</organism>
<reference evidence="7 8" key="1">
    <citation type="submission" date="2014-02" db="EMBL/GenBank/DDBJ databases">
        <authorList>
            <person name="Sibley D."/>
            <person name="Venepally P."/>
            <person name="Karamycheva S."/>
            <person name="Hadjithomas M."/>
            <person name="Khan A."/>
            <person name="Brunk B."/>
            <person name="Roos D."/>
            <person name="Caler E."/>
            <person name="Lorenzi H."/>
        </authorList>
    </citation>
    <scope>NUCLEOTIDE SEQUENCE [LARGE SCALE GENOMIC DNA]</scope>
    <source>
        <strain evidence="7 8">GAB2-2007-GAL-DOM2</strain>
    </source>
</reference>
<sequence>MRLLKPLFLLVLRLLLLSPKPAQAAIRSTFSSSASAVFSRPSVRLWEDLDKSLRLPGGSETRGSSFASLASTSLLGTSLSHRPPSASSTVFPLSSSSPSSASFLSSVSFALRFHRLGSDGLSETKSSCKNSCAYSVFASASRDSFFSPSARSLVSHLPAFSESLGFASSPCFVSPSFRISSPRPWGAGTASCSQWKSFSTAGDHHVSPSRSFSFSECSSSPLILQGGDAFSPASSVFSPCRSASPFSSPFFSPVFASLFSLCRLSSRSQSLSQLSTSFCMSESPLRFSASSCPDLLPPNLRFPACDGETFQAEDADQAVRTSSVSGDEAGRPRRDGPLCVFSTANGDSFFSFRDAANAEEGPRRGSAERTRLASPFSRGEASCAAQRGVCSLHMKVKVPTPALKPRTRKSIAKRFKITATGKLLYRHSGRQHLMSSKSGRRKRRLRKVCVLTGVMAKKYLACIHTPRARIKRRKRRPQPVYKM</sequence>
<comment type="caution">
    <text evidence="7">The sequence shown here is derived from an EMBL/GenBank/DDBJ whole genome shotgun (WGS) entry which is preliminary data.</text>
</comment>
<keyword evidence="6" id="KW-0732">Signal</keyword>
<dbReference type="Gene3D" id="4.10.410.60">
    <property type="match status" value="1"/>
</dbReference>
<dbReference type="InterPro" id="IPR021137">
    <property type="entry name" value="Ribosomal_bL35-like"/>
</dbReference>
<feature type="chain" id="PRO_5001808971" description="50S ribosomal protein L35" evidence="6">
    <location>
        <begin position="25"/>
        <end position="483"/>
    </location>
</feature>
<dbReference type="PANTHER" id="PTHR33343">
    <property type="entry name" value="54S RIBOSOMAL PROTEIN BL35M"/>
    <property type="match status" value="1"/>
</dbReference>
<evidence type="ECO:0000313" key="7">
    <source>
        <dbReference type="EMBL" id="KFG39875.1"/>
    </source>
</evidence>
<dbReference type="Proteomes" id="UP000028837">
    <property type="component" value="Unassembled WGS sequence"/>
</dbReference>
<dbReference type="VEuPathDB" id="ToxoDB:TGDOM2_285530"/>
<evidence type="ECO:0000313" key="8">
    <source>
        <dbReference type="Proteomes" id="UP000028837"/>
    </source>
</evidence>
<name>A0A086K657_TOXGO</name>
<dbReference type="PANTHER" id="PTHR33343:SF1">
    <property type="entry name" value="LARGE RIBOSOMAL SUBUNIT PROTEIN BL35M"/>
    <property type="match status" value="1"/>
</dbReference>
<evidence type="ECO:0000256" key="5">
    <source>
        <dbReference type="SAM" id="MobiDB-lite"/>
    </source>
</evidence>
<dbReference type="GO" id="GO:0003735">
    <property type="term" value="F:structural constituent of ribosome"/>
    <property type="evidence" value="ECO:0007669"/>
    <property type="project" value="InterPro"/>
</dbReference>
<dbReference type="HAMAP" id="MF_00514">
    <property type="entry name" value="Ribosomal_bL35"/>
    <property type="match status" value="1"/>
</dbReference>
<keyword evidence="2 4" id="KW-0689">Ribosomal protein</keyword>
<evidence type="ECO:0000256" key="2">
    <source>
        <dbReference type="ARBA" id="ARBA00022980"/>
    </source>
</evidence>
<comment type="similarity">
    <text evidence="1 4">Belongs to the bacterial ribosomal protein bL35 family.</text>
</comment>
<keyword evidence="3 4" id="KW-0687">Ribonucleoprotein</keyword>
<dbReference type="EMBL" id="AHZU02000811">
    <property type="protein sequence ID" value="KFG39875.1"/>
    <property type="molecule type" value="Genomic_DNA"/>
</dbReference>
<dbReference type="OrthoDB" id="162638at2759"/>
<feature type="region of interest" description="Disordered" evidence="5">
    <location>
        <begin position="314"/>
        <end position="337"/>
    </location>
</feature>
<dbReference type="InterPro" id="IPR001706">
    <property type="entry name" value="Ribosomal_bL35"/>
</dbReference>
<proteinExistence type="inferred from homology"/>
<dbReference type="AlphaFoldDB" id="A0A086K657"/>
<evidence type="ECO:0000256" key="4">
    <source>
        <dbReference type="RuleBase" id="RU000568"/>
    </source>
</evidence>
<feature type="signal peptide" evidence="6">
    <location>
        <begin position="1"/>
        <end position="24"/>
    </location>
</feature>
<dbReference type="PRINTS" id="PR00064">
    <property type="entry name" value="RIBOSOMALL35"/>
</dbReference>
<evidence type="ECO:0000256" key="3">
    <source>
        <dbReference type="ARBA" id="ARBA00023274"/>
    </source>
</evidence>
<dbReference type="NCBIfam" id="TIGR00001">
    <property type="entry name" value="rpmI_bact"/>
    <property type="match status" value="1"/>
</dbReference>
<dbReference type="GO" id="GO:0006412">
    <property type="term" value="P:translation"/>
    <property type="evidence" value="ECO:0007669"/>
    <property type="project" value="InterPro"/>
</dbReference>
<evidence type="ECO:0000256" key="1">
    <source>
        <dbReference type="ARBA" id="ARBA00006598"/>
    </source>
</evidence>
<gene>
    <name evidence="7" type="ORF">TGDOM2_285530</name>
</gene>
<dbReference type="Pfam" id="PF01632">
    <property type="entry name" value="Ribosomal_L35p"/>
    <property type="match status" value="1"/>
</dbReference>
<dbReference type="SUPFAM" id="SSF143034">
    <property type="entry name" value="L35p-like"/>
    <property type="match status" value="1"/>
</dbReference>